<keyword evidence="1" id="KW-1133">Transmembrane helix</keyword>
<dbReference type="PANTHER" id="PTHR33371">
    <property type="entry name" value="INTERMEMBRANE PHOSPHOLIPID TRANSPORT SYSTEM BINDING PROTEIN MLAD-RELATED"/>
    <property type="match status" value="1"/>
</dbReference>
<dbReference type="PANTHER" id="PTHR33371:SF15">
    <property type="entry name" value="LIPOPROTEIN LPRN"/>
    <property type="match status" value="1"/>
</dbReference>
<comment type="caution">
    <text evidence="3">The sequence shown here is derived from an EMBL/GenBank/DDBJ whole genome shotgun (WGS) entry which is preliminary data.</text>
</comment>
<dbReference type="InterPro" id="IPR024516">
    <property type="entry name" value="Mce_C"/>
</dbReference>
<dbReference type="Proteomes" id="UP001177023">
    <property type="component" value="Unassembled WGS sequence"/>
</dbReference>
<sequence length="416" mass="43326">MDLVPLMMQNLSQTIGPDQRGRIRLNVSTALTQFAVAKPLCDTYKLPICTGAGFTNPISFPLSTSDPLRIASAIFRRSRPRRWQLTRQSVRIVAGIVIIGVGSVAVFAFGGCSAGIQDLPLGRSADGDAYNVALQLAGADGLVLGADVRSGQKVIGRVSALSADVVGADVTLSLDAATPLLVPEVPSGSMLSDGDTIPESRTEIGPQVESALATLGTVLTGSGIDQLDTVVRELNTAFSGRSGEVRSLTDTLTSLMAEASSHRSEFDEAVDLAARSPQLAGQRDVVDNYLDSVPQVVSILVGQKDQIASLLNSTVQLATNANTILDSSPDGLDAMLHDASTVVGTLDSFNSEIGQTLANMNGLLENFTSAVQGDYLVFDGALDIPGTIDKLWSGGMAGQSITPAGTLTDLLQGGLR</sequence>
<dbReference type="Pfam" id="PF11887">
    <property type="entry name" value="Mce4_CUP1"/>
    <property type="match status" value="1"/>
</dbReference>
<dbReference type="GO" id="GO:0005576">
    <property type="term" value="C:extracellular region"/>
    <property type="evidence" value="ECO:0007669"/>
    <property type="project" value="TreeGrafter"/>
</dbReference>
<keyword evidence="1" id="KW-0812">Transmembrane</keyword>
<accession>A0AA36C3X2</accession>
<evidence type="ECO:0000259" key="2">
    <source>
        <dbReference type="Pfam" id="PF11887"/>
    </source>
</evidence>
<proteinExistence type="predicted"/>
<keyword evidence="4" id="KW-1185">Reference proteome</keyword>
<feature type="transmembrane region" description="Helical" evidence="1">
    <location>
        <begin position="89"/>
        <end position="110"/>
    </location>
</feature>
<protein>
    <recommendedName>
        <fullName evidence="2">Mammalian cell entry C-terminal domain-containing protein</fullName>
    </recommendedName>
</protein>
<evidence type="ECO:0000313" key="4">
    <source>
        <dbReference type="Proteomes" id="UP001177023"/>
    </source>
</evidence>
<dbReference type="EMBL" id="CATQJA010000023">
    <property type="protein sequence ID" value="CAJ0557490.1"/>
    <property type="molecule type" value="Genomic_DNA"/>
</dbReference>
<reference evidence="3" key="1">
    <citation type="submission" date="2023-06" db="EMBL/GenBank/DDBJ databases">
        <authorList>
            <person name="Delattre M."/>
        </authorList>
    </citation>
    <scope>NUCLEOTIDE SEQUENCE</scope>
    <source>
        <strain evidence="3">AF72</strain>
    </source>
</reference>
<organism evidence="3 4">
    <name type="scientific">Mesorhabditis spiculigera</name>
    <dbReference type="NCBI Taxonomy" id="96644"/>
    <lineage>
        <taxon>Eukaryota</taxon>
        <taxon>Metazoa</taxon>
        <taxon>Ecdysozoa</taxon>
        <taxon>Nematoda</taxon>
        <taxon>Chromadorea</taxon>
        <taxon>Rhabditida</taxon>
        <taxon>Rhabditina</taxon>
        <taxon>Rhabditomorpha</taxon>
        <taxon>Rhabditoidea</taxon>
        <taxon>Rhabditidae</taxon>
        <taxon>Mesorhabditinae</taxon>
        <taxon>Mesorhabditis</taxon>
    </lineage>
</organism>
<evidence type="ECO:0000313" key="3">
    <source>
        <dbReference type="EMBL" id="CAJ0557490.1"/>
    </source>
</evidence>
<gene>
    <name evidence="3" type="ORF">MSPICULIGERA_LOCUS248</name>
</gene>
<feature type="domain" description="Mammalian cell entry C-terminal" evidence="2">
    <location>
        <begin position="189"/>
        <end position="371"/>
    </location>
</feature>
<dbReference type="InterPro" id="IPR052336">
    <property type="entry name" value="MlaD_Phospholipid_Transporter"/>
</dbReference>
<dbReference type="AlphaFoldDB" id="A0AA36C3X2"/>
<evidence type="ECO:0000256" key="1">
    <source>
        <dbReference type="SAM" id="Phobius"/>
    </source>
</evidence>
<keyword evidence="1" id="KW-0472">Membrane</keyword>
<name>A0AA36C3X2_9BILA</name>
<feature type="non-terminal residue" evidence="3">
    <location>
        <position position="416"/>
    </location>
</feature>